<keyword evidence="3" id="KW-1185">Reference proteome</keyword>
<evidence type="ECO:0000256" key="1">
    <source>
        <dbReference type="SAM" id="MobiDB-lite"/>
    </source>
</evidence>
<dbReference type="AlphaFoldDB" id="A0A0C3BF37"/>
<feature type="compositionally biased region" description="Basic and acidic residues" evidence="1">
    <location>
        <begin position="81"/>
        <end position="90"/>
    </location>
</feature>
<proteinExistence type="predicted"/>
<feature type="region of interest" description="Disordered" evidence="1">
    <location>
        <begin position="1"/>
        <end position="92"/>
    </location>
</feature>
<dbReference type="Proteomes" id="UP000053424">
    <property type="component" value="Unassembled WGS sequence"/>
</dbReference>
<evidence type="ECO:0000313" key="2">
    <source>
        <dbReference type="EMBL" id="KIM35385.1"/>
    </source>
</evidence>
<gene>
    <name evidence="2" type="ORF">M413DRAFT_449771</name>
</gene>
<reference evidence="2 3" key="1">
    <citation type="submission" date="2014-04" db="EMBL/GenBank/DDBJ databases">
        <authorList>
            <consortium name="DOE Joint Genome Institute"/>
            <person name="Kuo A."/>
            <person name="Gay G."/>
            <person name="Dore J."/>
            <person name="Kohler A."/>
            <person name="Nagy L.G."/>
            <person name="Floudas D."/>
            <person name="Copeland A."/>
            <person name="Barry K.W."/>
            <person name="Cichocki N."/>
            <person name="Veneault-Fourrey C."/>
            <person name="LaButti K."/>
            <person name="Lindquist E.A."/>
            <person name="Lipzen A."/>
            <person name="Lundell T."/>
            <person name="Morin E."/>
            <person name="Murat C."/>
            <person name="Sun H."/>
            <person name="Tunlid A."/>
            <person name="Henrissat B."/>
            <person name="Grigoriev I.V."/>
            <person name="Hibbett D.S."/>
            <person name="Martin F."/>
            <person name="Nordberg H.P."/>
            <person name="Cantor M.N."/>
            <person name="Hua S.X."/>
        </authorList>
    </citation>
    <scope>NUCLEOTIDE SEQUENCE [LARGE SCALE GENOMIC DNA]</scope>
    <source>
        <strain evidence="3">h7</strain>
    </source>
</reference>
<sequence length="279" mass="30778">MTHHQYNTGRRQGEYPPRHPDNYPTNYLQPGSYHPGQFGSSSGAVGNPQNIQHVRREQGSQLSIHGYPPASFCHPNGTYTERSREERHLSQDTPAELPVIPGVTALPLRSSYGSYLTGANRSITPPPVPSTILVSSPGPPNPYNDNYTMGAPGTLNAVPWWPYWHNTTRTPPPRTPSPTLRVPDTRSRAASFSGTPYYHGQFSSGQNAPQVQSSHHWSGALHPGYPQYSVGGRRHSFQVAYEVTETEVVPVPTGNPYETGWRRTTVLAAHGLVTESFPY</sequence>
<evidence type="ECO:0000313" key="3">
    <source>
        <dbReference type="Proteomes" id="UP000053424"/>
    </source>
</evidence>
<protein>
    <submittedName>
        <fullName evidence="2">Uncharacterized protein</fullName>
    </submittedName>
</protein>
<organism evidence="2 3">
    <name type="scientific">Hebeloma cylindrosporum</name>
    <dbReference type="NCBI Taxonomy" id="76867"/>
    <lineage>
        <taxon>Eukaryota</taxon>
        <taxon>Fungi</taxon>
        <taxon>Dikarya</taxon>
        <taxon>Basidiomycota</taxon>
        <taxon>Agaricomycotina</taxon>
        <taxon>Agaricomycetes</taxon>
        <taxon>Agaricomycetidae</taxon>
        <taxon>Agaricales</taxon>
        <taxon>Agaricineae</taxon>
        <taxon>Hymenogastraceae</taxon>
        <taxon>Hebeloma</taxon>
    </lineage>
</organism>
<feature type="compositionally biased region" description="Polar residues" evidence="1">
    <location>
        <begin position="38"/>
        <end position="52"/>
    </location>
</feature>
<name>A0A0C3BF37_HEBCY</name>
<dbReference type="HOGENOM" id="CLU_997679_0_0_1"/>
<reference evidence="3" key="2">
    <citation type="submission" date="2015-01" db="EMBL/GenBank/DDBJ databases">
        <title>Evolutionary Origins and Diversification of the Mycorrhizal Mutualists.</title>
        <authorList>
            <consortium name="DOE Joint Genome Institute"/>
            <consortium name="Mycorrhizal Genomics Consortium"/>
            <person name="Kohler A."/>
            <person name="Kuo A."/>
            <person name="Nagy L.G."/>
            <person name="Floudas D."/>
            <person name="Copeland A."/>
            <person name="Barry K.W."/>
            <person name="Cichocki N."/>
            <person name="Veneault-Fourrey C."/>
            <person name="LaButti K."/>
            <person name="Lindquist E.A."/>
            <person name="Lipzen A."/>
            <person name="Lundell T."/>
            <person name="Morin E."/>
            <person name="Murat C."/>
            <person name="Riley R."/>
            <person name="Ohm R."/>
            <person name="Sun H."/>
            <person name="Tunlid A."/>
            <person name="Henrissat B."/>
            <person name="Grigoriev I.V."/>
            <person name="Hibbett D.S."/>
            <person name="Martin F."/>
        </authorList>
    </citation>
    <scope>NUCLEOTIDE SEQUENCE [LARGE SCALE GENOMIC DNA]</scope>
    <source>
        <strain evidence="3">h7</strain>
    </source>
</reference>
<dbReference type="EMBL" id="KN831821">
    <property type="protein sequence ID" value="KIM35385.1"/>
    <property type="molecule type" value="Genomic_DNA"/>
</dbReference>
<feature type="compositionally biased region" description="Basic and acidic residues" evidence="1">
    <location>
        <begin position="11"/>
        <end position="21"/>
    </location>
</feature>
<accession>A0A0C3BF37</accession>
<feature type="compositionally biased region" description="Polar residues" evidence="1">
    <location>
        <begin position="1"/>
        <end position="10"/>
    </location>
</feature>